<dbReference type="Proteomes" id="UP000667802">
    <property type="component" value="Unassembled WGS sequence"/>
</dbReference>
<reference evidence="12" key="1">
    <citation type="journal article" date="2021" name="Science">
        <title>Hunting the eagle killer: A cyanobacterial neurotoxin causes vacuolar myelinopathy.</title>
        <authorList>
            <person name="Breinlinger S."/>
            <person name="Phillips T.J."/>
            <person name="Haram B.N."/>
            <person name="Mares J."/>
            <person name="Martinez Yerena J.A."/>
            <person name="Hrouzek P."/>
            <person name="Sobotka R."/>
            <person name="Henderson W.M."/>
            <person name="Schmieder P."/>
            <person name="Williams S.M."/>
            <person name="Lauderdale J.D."/>
            <person name="Wilde H.D."/>
            <person name="Gerrin W."/>
            <person name="Kust A."/>
            <person name="Washington J.W."/>
            <person name="Wagner C."/>
            <person name="Geier B."/>
            <person name="Liebeke M."/>
            <person name="Enke H."/>
            <person name="Niedermeyer T.H.J."/>
            <person name="Wilde S.B."/>
        </authorList>
    </citation>
    <scope>NUCLEOTIDE SEQUENCE [LARGE SCALE GENOMIC DNA]</scope>
    <source>
        <strain evidence="12">Thurmond2011</strain>
    </source>
</reference>
<dbReference type="Gene3D" id="2.30.30.40">
    <property type="entry name" value="SH3 Domains"/>
    <property type="match status" value="1"/>
</dbReference>
<evidence type="ECO:0000313" key="12">
    <source>
        <dbReference type="Proteomes" id="UP000667802"/>
    </source>
</evidence>
<protein>
    <recommendedName>
        <fullName evidence="1">non-specific serine/threonine protein kinase</fullName>
        <ecNumber evidence="1">2.7.11.1</ecNumber>
    </recommendedName>
</protein>
<feature type="compositionally biased region" description="Polar residues" evidence="9">
    <location>
        <begin position="483"/>
        <end position="495"/>
    </location>
</feature>
<organism evidence="11 12">
    <name type="scientific">Aetokthonos hydrillicola Thurmond2011</name>
    <dbReference type="NCBI Taxonomy" id="2712845"/>
    <lineage>
        <taxon>Bacteria</taxon>
        <taxon>Bacillati</taxon>
        <taxon>Cyanobacteriota</taxon>
        <taxon>Cyanophyceae</taxon>
        <taxon>Nostocales</taxon>
        <taxon>Hapalosiphonaceae</taxon>
        <taxon>Aetokthonos</taxon>
    </lineage>
</organism>
<feature type="domain" description="Protein kinase" evidence="10">
    <location>
        <begin position="10"/>
        <end position="278"/>
    </location>
</feature>
<keyword evidence="2" id="KW-0723">Serine/threonine-protein kinase</keyword>
<dbReference type="RefSeq" id="WP_208338590.1">
    <property type="nucleotide sequence ID" value="NZ_CAWQFN010000191.1"/>
</dbReference>
<comment type="catalytic activity">
    <reaction evidence="8">
        <text>L-seryl-[protein] + ATP = O-phospho-L-seryl-[protein] + ADP + H(+)</text>
        <dbReference type="Rhea" id="RHEA:17989"/>
        <dbReference type="Rhea" id="RHEA-COMP:9863"/>
        <dbReference type="Rhea" id="RHEA-COMP:11604"/>
        <dbReference type="ChEBI" id="CHEBI:15378"/>
        <dbReference type="ChEBI" id="CHEBI:29999"/>
        <dbReference type="ChEBI" id="CHEBI:30616"/>
        <dbReference type="ChEBI" id="CHEBI:83421"/>
        <dbReference type="ChEBI" id="CHEBI:456216"/>
        <dbReference type="EC" id="2.7.11.1"/>
    </reaction>
</comment>
<dbReference type="AlphaFoldDB" id="A0AAP5I5E0"/>
<name>A0AAP5I5E0_9CYAN</name>
<dbReference type="Gene3D" id="1.10.510.10">
    <property type="entry name" value="Transferase(Phosphotransferase) domain 1"/>
    <property type="match status" value="1"/>
</dbReference>
<dbReference type="Pfam" id="PF00069">
    <property type="entry name" value="Pkinase"/>
    <property type="match status" value="1"/>
</dbReference>
<dbReference type="GO" id="GO:0005524">
    <property type="term" value="F:ATP binding"/>
    <property type="evidence" value="ECO:0007669"/>
    <property type="project" value="UniProtKB-KW"/>
</dbReference>
<sequence length="628" mass="69462">MIGKLLDHRYQVLRVLATGGFGQTYIAQDTKRPGNPICVVKHLKPANSEPKVFDTAKRLFRSEAETLEKLGHHDQIPRLLAYFDENQEFYLVQEFIEGHALSDELVSDQRWSEGQVIHLLQEVLAILIFVHNQGVIHRDIKPDNIIRRASDKKLVLVDFGAVKQLRASYIQTSPTLVFTGAVNPSVTVAIGTPGYMSTEQGQGKPRPNSDIYALGIIAIQALTGVPPMDLQEDPQTGEILWQQMVSVSDEFAAVLTKMIRYHFKDRYQSASQVLQALESVSPVSESDEYPKHSGYQLTQFKSPQSRQKTIALAPAYPEAPAAAIAEPVHKSSGKLDLLQVLILIGLAASAAVISPIVVKNVQNVVADMTGNNFSAGQNCVAVVAGNSNMRSEPSSISSNTIVKTLKNDTKFEVTGRRTQHGWVEVKFDPKRNAWAHSDVIKNNEEWPSCLRDKGIAMKTLDDNDLITTHAIAKGKSKLKTRSQESAQISPSASEKSQPKKEDAQALAQARKKYDSGDLQGAIALVQSLTSNPSAAKETAEMVAHWQQDWAKAEAVFNDINTAISQRQWDKVLVYKDHHEKLPNIQYWRDKLEPLIKQATENVAKQQVIQGAGSSPFGEVKSQKSKVKN</sequence>
<dbReference type="PANTHER" id="PTHR24363:SF0">
    <property type="entry name" value="SERINE_THREONINE KINASE LIKE DOMAIN CONTAINING 1"/>
    <property type="match status" value="1"/>
</dbReference>
<dbReference type="CDD" id="cd14014">
    <property type="entry name" value="STKc_PknB_like"/>
    <property type="match status" value="1"/>
</dbReference>
<dbReference type="SMART" id="SM00220">
    <property type="entry name" value="S_TKc"/>
    <property type="match status" value="1"/>
</dbReference>
<dbReference type="EMBL" id="JAALHA020000004">
    <property type="protein sequence ID" value="MDR9895096.1"/>
    <property type="molecule type" value="Genomic_DNA"/>
</dbReference>
<evidence type="ECO:0000256" key="8">
    <source>
        <dbReference type="ARBA" id="ARBA00048679"/>
    </source>
</evidence>
<dbReference type="GO" id="GO:0004674">
    <property type="term" value="F:protein serine/threonine kinase activity"/>
    <property type="evidence" value="ECO:0007669"/>
    <property type="project" value="UniProtKB-KW"/>
</dbReference>
<evidence type="ECO:0000256" key="3">
    <source>
        <dbReference type="ARBA" id="ARBA00022679"/>
    </source>
</evidence>
<dbReference type="Gene3D" id="3.30.200.20">
    <property type="entry name" value="Phosphorylase Kinase, domain 1"/>
    <property type="match status" value="1"/>
</dbReference>
<dbReference type="EC" id="2.7.11.1" evidence="1"/>
<feature type="region of interest" description="Disordered" evidence="9">
    <location>
        <begin position="474"/>
        <end position="508"/>
    </location>
</feature>
<proteinExistence type="predicted"/>
<comment type="catalytic activity">
    <reaction evidence="7">
        <text>L-threonyl-[protein] + ATP = O-phospho-L-threonyl-[protein] + ADP + H(+)</text>
        <dbReference type="Rhea" id="RHEA:46608"/>
        <dbReference type="Rhea" id="RHEA-COMP:11060"/>
        <dbReference type="Rhea" id="RHEA-COMP:11605"/>
        <dbReference type="ChEBI" id="CHEBI:15378"/>
        <dbReference type="ChEBI" id="CHEBI:30013"/>
        <dbReference type="ChEBI" id="CHEBI:30616"/>
        <dbReference type="ChEBI" id="CHEBI:61977"/>
        <dbReference type="ChEBI" id="CHEBI:456216"/>
        <dbReference type="EC" id="2.7.11.1"/>
    </reaction>
</comment>
<gene>
    <name evidence="11" type="ORF">G7B40_011030</name>
</gene>
<keyword evidence="6" id="KW-0067">ATP-binding</keyword>
<accession>A0AAP5I5E0</accession>
<evidence type="ECO:0000256" key="2">
    <source>
        <dbReference type="ARBA" id="ARBA00022527"/>
    </source>
</evidence>
<keyword evidence="5 11" id="KW-0418">Kinase</keyword>
<dbReference type="InterPro" id="IPR000719">
    <property type="entry name" value="Prot_kinase_dom"/>
</dbReference>
<evidence type="ECO:0000256" key="9">
    <source>
        <dbReference type="SAM" id="MobiDB-lite"/>
    </source>
</evidence>
<dbReference type="PROSITE" id="PS50011">
    <property type="entry name" value="PROTEIN_KINASE_DOM"/>
    <property type="match status" value="1"/>
</dbReference>
<evidence type="ECO:0000256" key="5">
    <source>
        <dbReference type="ARBA" id="ARBA00022777"/>
    </source>
</evidence>
<evidence type="ECO:0000256" key="7">
    <source>
        <dbReference type="ARBA" id="ARBA00047899"/>
    </source>
</evidence>
<comment type="caution">
    <text evidence="11">The sequence shown here is derived from an EMBL/GenBank/DDBJ whole genome shotgun (WGS) entry which is preliminary data.</text>
</comment>
<dbReference type="SUPFAM" id="SSF56112">
    <property type="entry name" value="Protein kinase-like (PK-like)"/>
    <property type="match status" value="1"/>
</dbReference>
<keyword evidence="3" id="KW-0808">Transferase</keyword>
<evidence type="ECO:0000256" key="6">
    <source>
        <dbReference type="ARBA" id="ARBA00022840"/>
    </source>
</evidence>
<evidence type="ECO:0000256" key="4">
    <source>
        <dbReference type="ARBA" id="ARBA00022741"/>
    </source>
</evidence>
<dbReference type="PANTHER" id="PTHR24363">
    <property type="entry name" value="SERINE/THREONINE PROTEIN KINASE"/>
    <property type="match status" value="1"/>
</dbReference>
<keyword evidence="4" id="KW-0547">Nucleotide-binding</keyword>
<evidence type="ECO:0000256" key="1">
    <source>
        <dbReference type="ARBA" id="ARBA00012513"/>
    </source>
</evidence>
<evidence type="ECO:0000313" key="11">
    <source>
        <dbReference type="EMBL" id="MDR9895096.1"/>
    </source>
</evidence>
<evidence type="ECO:0000259" key="10">
    <source>
        <dbReference type="PROSITE" id="PS50011"/>
    </source>
</evidence>
<keyword evidence="12" id="KW-1185">Reference proteome</keyword>
<dbReference type="InterPro" id="IPR011009">
    <property type="entry name" value="Kinase-like_dom_sf"/>
</dbReference>